<dbReference type="Pfam" id="PF02608">
    <property type="entry name" value="Bmp"/>
    <property type="match status" value="1"/>
</dbReference>
<comment type="subcellular location">
    <subcellularLocation>
        <location evidence="1">Cell membrane</location>
        <topology evidence="1">Lipid-anchor</topology>
    </subcellularLocation>
</comment>
<dbReference type="InterPro" id="IPR050957">
    <property type="entry name" value="BMP_lipoprotein"/>
</dbReference>
<keyword evidence="10" id="KW-1185">Reference proteome</keyword>
<evidence type="ECO:0000256" key="6">
    <source>
        <dbReference type="ARBA" id="ARBA00023288"/>
    </source>
</evidence>
<gene>
    <name evidence="9" type="ORF">H8S62_10510</name>
</gene>
<keyword evidence="4 7" id="KW-0732">Signal</keyword>
<reference evidence="9" key="1">
    <citation type="submission" date="2020-08" db="EMBL/GenBank/DDBJ databases">
        <title>Genome public.</title>
        <authorList>
            <person name="Liu C."/>
            <person name="Sun Q."/>
        </authorList>
    </citation>
    <scope>NUCLEOTIDE SEQUENCE</scope>
    <source>
        <strain evidence="9">NSJ-52</strain>
    </source>
</reference>
<dbReference type="InterPro" id="IPR028082">
    <property type="entry name" value="Peripla_BP_I"/>
</dbReference>
<proteinExistence type="inferred from homology"/>
<evidence type="ECO:0000256" key="5">
    <source>
        <dbReference type="ARBA" id="ARBA00023136"/>
    </source>
</evidence>
<dbReference type="Proteomes" id="UP000607645">
    <property type="component" value="Unassembled WGS sequence"/>
</dbReference>
<dbReference type="PROSITE" id="PS51257">
    <property type="entry name" value="PROKAR_LIPOPROTEIN"/>
    <property type="match status" value="1"/>
</dbReference>
<dbReference type="PANTHER" id="PTHR34296:SF2">
    <property type="entry name" value="ABC TRANSPORTER GUANOSINE-BINDING PROTEIN NUPN"/>
    <property type="match status" value="1"/>
</dbReference>
<evidence type="ECO:0000259" key="8">
    <source>
        <dbReference type="Pfam" id="PF02608"/>
    </source>
</evidence>
<dbReference type="InterPro" id="IPR003760">
    <property type="entry name" value="PnrA-like"/>
</dbReference>
<dbReference type="Gene3D" id="3.40.50.2300">
    <property type="match status" value="2"/>
</dbReference>
<dbReference type="PANTHER" id="PTHR34296">
    <property type="entry name" value="TRANSCRIPTIONAL ACTIVATOR PROTEIN MED"/>
    <property type="match status" value="1"/>
</dbReference>
<dbReference type="RefSeq" id="WP_186919247.1">
    <property type="nucleotide sequence ID" value="NZ_JACOPQ010000007.1"/>
</dbReference>
<feature type="domain" description="ABC transporter substrate-binding protein PnrA-like" evidence="8">
    <location>
        <begin position="46"/>
        <end position="294"/>
    </location>
</feature>
<dbReference type="GO" id="GO:0005886">
    <property type="term" value="C:plasma membrane"/>
    <property type="evidence" value="ECO:0007669"/>
    <property type="project" value="UniProtKB-SubCell"/>
</dbReference>
<feature type="chain" id="PRO_5039149720" evidence="7">
    <location>
        <begin position="24"/>
        <end position="352"/>
    </location>
</feature>
<evidence type="ECO:0000313" key="9">
    <source>
        <dbReference type="EMBL" id="MBC5737436.1"/>
    </source>
</evidence>
<keyword evidence="6" id="KW-0449">Lipoprotein</keyword>
<comment type="similarity">
    <text evidence="2">Belongs to the BMP lipoprotein family.</text>
</comment>
<evidence type="ECO:0000256" key="4">
    <source>
        <dbReference type="ARBA" id="ARBA00022729"/>
    </source>
</evidence>
<protein>
    <submittedName>
        <fullName evidence="9">BMP family ABC transporter substrate-binding protein</fullName>
    </submittedName>
</protein>
<dbReference type="SUPFAM" id="SSF53822">
    <property type="entry name" value="Periplasmic binding protein-like I"/>
    <property type="match status" value="1"/>
</dbReference>
<sequence length="352" mass="36325">MKRTAQKFAALALALTLALGLLSGCGPDAPSGSSPAQSPDAGGGALKVALVLTQSLGDSGPADDMNNAMKRAVEDFGIESTTYEALQPEQYEESLRNFAQNGCDMVVASFPGMTEAVRKVAADFPDVKFVHIYSAEDYGLDNVVSVDFACWEANYVCGVAAALVSESGQIGHIIGGEDNTIRANYHALVEGAQSVNSAAAVEQINAGTFDDPAKGKEIALSLYGKGVDVIIGDAGKVTLGIIEAAKETGNYIIGDASDHSSLAPGNVLMDTALGFGAAVYDQISKLVDGTFSAGVGAANYANGGIATTKNTSLAENCTDEALKGRLDEIWDKVAEIEGQIADGTLVVEKVTQ</sequence>
<evidence type="ECO:0000256" key="3">
    <source>
        <dbReference type="ARBA" id="ARBA00022475"/>
    </source>
</evidence>
<keyword evidence="3" id="KW-1003">Cell membrane</keyword>
<accession>A0A8J6MD11</accession>
<dbReference type="AlphaFoldDB" id="A0A8J6MD11"/>
<evidence type="ECO:0000256" key="7">
    <source>
        <dbReference type="SAM" id="SignalP"/>
    </source>
</evidence>
<evidence type="ECO:0000313" key="10">
    <source>
        <dbReference type="Proteomes" id="UP000607645"/>
    </source>
</evidence>
<name>A0A8J6MD11_9FIRM</name>
<dbReference type="EMBL" id="JACOPQ010000007">
    <property type="protein sequence ID" value="MBC5737436.1"/>
    <property type="molecule type" value="Genomic_DNA"/>
</dbReference>
<evidence type="ECO:0000256" key="1">
    <source>
        <dbReference type="ARBA" id="ARBA00004193"/>
    </source>
</evidence>
<organism evidence="9 10">
    <name type="scientific">Lawsonibacter faecis</name>
    <dbReference type="NCBI Taxonomy" id="2763052"/>
    <lineage>
        <taxon>Bacteria</taxon>
        <taxon>Bacillati</taxon>
        <taxon>Bacillota</taxon>
        <taxon>Clostridia</taxon>
        <taxon>Eubacteriales</taxon>
        <taxon>Oscillospiraceae</taxon>
        <taxon>Lawsonibacter</taxon>
    </lineage>
</organism>
<comment type="caution">
    <text evidence="9">The sequence shown here is derived from an EMBL/GenBank/DDBJ whole genome shotgun (WGS) entry which is preliminary data.</text>
</comment>
<evidence type="ECO:0000256" key="2">
    <source>
        <dbReference type="ARBA" id="ARBA00008610"/>
    </source>
</evidence>
<feature type="signal peptide" evidence="7">
    <location>
        <begin position="1"/>
        <end position="23"/>
    </location>
</feature>
<keyword evidence="5" id="KW-0472">Membrane</keyword>